<accession>A0AA45R3Y4</accession>
<reference evidence="1" key="1">
    <citation type="submission" date="2021-04" db="EMBL/GenBank/DDBJ databases">
        <title>Genomic sequence of Actinosynnema pretiosum subsp. pretiosum ATCC 31280 (C-14919).</title>
        <authorList>
            <person name="Bai L."/>
            <person name="Wang X."/>
            <person name="Xiao Y."/>
        </authorList>
    </citation>
    <scope>NUCLEOTIDE SEQUENCE</scope>
    <source>
        <strain evidence="1">ATCC 31280</strain>
    </source>
</reference>
<gene>
    <name evidence="1" type="ORF">KCV87_32755</name>
</gene>
<dbReference type="SUPFAM" id="SSF160631">
    <property type="entry name" value="SMI1/KNR4-like"/>
    <property type="match status" value="1"/>
</dbReference>
<evidence type="ECO:0000313" key="1">
    <source>
        <dbReference type="EMBL" id="QUF04065.1"/>
    </source>
</evidence>
<dbReference type="InterPro" id="IPR037883">
    <property type="entry name" value="Knr4/Smi1-like_sf"/>
</dbReference>
<sequence>MEDELGSPLPADYKELLRNFPPGVFIPHWGTSIIVHAPMVVNGKIDYLRQFTTEVEELSDWRDLHPEDVRHPIHPEPGGLIPWARSDRACLFWVRNSPRPDDWTVAVSSGGIWRYDDEPVVEEFDCGAVEFLTKVTSGAIRSRVLAPDENESPRTSPGFSPLSAEEWASISVKNSTES</sequence>
<dbReference type="EMBL" id="CP073249">
    <property type="protein sequence ID" value="QUF04065.1"/>
    <property type="molecule type" value="Genomic_DNA"/>
</dbReference>
<organism evidence="1 2">
    <name type="scientific">Actinosynnema pretiosum subsp. pretiosum</name>
    <dbReference type="NCBI Taxonomy" id="103721"/>
    <lineage>
        <taxon>Bacteria</taxon>
        <taxon>Bacillati</taxon>
        <taxon>Actinomycetota</taxon>
        <taxon>Actinomycetes</taxon>
        <taxon>Pseudonocardiales</taxon>
        <taxon>Pseudonocardiaceae</taxon>
        <taxon>Actinosynnema</taxon>
    </lineage>
</organism>
<evidence type="ECO:0008006" key="3">
    <source>
        <dbReference type="Google" id="ProtNLM"/>
    </source>
</evidence>
<protein>
    <recommendedName>
        <fullName evidence="3">SMI1/KNR4 family protein</fullName>
    </recommendedName>
</protein>
<name>A0AA45R3Y4_9PSEU</name>
<dbReference type="AlphaFoldDB" id="A0AA45R3Y4"/>
<proteinExistence type="predicted"/>
<evidence type="ECO:0000313" key="2">
    <source>
        <dbReference type="Proteomes" id="UP000677152"/>
    </source>
</evidence>
<dbReference type="Proteomes" id="UP000677152">
    <property type="component" value="Chromosome"/>
</dbReference>